<dbReference type="Proteomes" id="UP001064896">
    <property type="component" value="Chromosome"/>
</dbReference>
<feature type="signal peptide" evidence="2">
    <location>
        <begin position="1"/>
        <end position="20"/>
    </location>
</feature>
<dbReference type="EMBL" id="AP023081">
    <property type="protein sequence ID" value="BCD84797.1"/>
    <property type="molecule type" value="Genomic_DNA"/>
</dbReference>
<reference evidence="5" key="2">
    <citation type="submission" date="2023-08" db="EMBL/GenBank/DDBJ databases">
        <title>Increased levels of nutrients transform a symbiont into a lethal pathobiont.</title>
        <authorList>
            <person name="Lachnit T."/>
            <person name="Ulrich L."/>
            <person name="Willmer F.M."/>
            <person name="Hasenbein T."/>
            <person name="Steiner L.X."/>
            <person name="Wolters M."/>
            <person name="Herbst E.M."/>
            <person name="Deines P."/>
        </authorList>
    </citation>
    <scope>NUCLEOTIDE SEQUENCE</scope>
    <source>
        <strain evidence="5">T3</strain>
    </source>
</reference>
<sequence>MRRIILTGSLLLALSGSVMASQVYKWVDAQGVTHFGAQPPQGQDATSVSTGAAQPKEVKPTFENPYPVQPKAEEKAATPAPAKPGKASSDEQQKALDEKVKSDVAKQEAERKKYCDTMRTNLAQLQNNPRVRVEENGQLRFLGEEERQAKMAETKKSIDENCN</sequence>
<feature type="domain" description="DUF4124" evidence="3">
    <location>
        <begin position="10"/>
        <end position="57"/>
    </location>
</feature>
<feature type="compositionally biased region" description="Basic and acidic residues" evidence="1">
    <location>
        <begin position="88"/>
        <end position="112"/>
    </location>
</feature>
<proteinExistence type="predicted"/>
<evidence type="ECO:0000256" key="2">
    <source>
        <dbReference type="SAM" id="SignalP"/>
    </source>
</evidence>
<dbReference type="InterPro" id="IPR025392">
    <property type="entry name" value="DUF4124"/>
</dbReference>
<feature type="compositionally biased region" description="Polar residues" evidence="1">
    <location>
        <begin position="40"/>
        <end position="52"/>
    </location>
</feature>
<dbReference type="EMBL" id="CP158373">
    <property type="protein sequence ID" value="XBY63402.1"/>
    <property type="molecule type" value="Genomic_DNA"/>
</dbReference>
<evidence type="ECO:0000256" key="1">
    <source>
        <dbReference type="SAM" id="MobiDB-lite"/>
    </source>
</evidence>
<accession>A0AAU7Y177</accession>
<feature type="region of interest" description="Disordered" evidence="1">
    <location>
        <begin position="144"/>
        <end position="163"/>
    </location>
</feature>
<keyword evidence="6" id="KW-1185">Reference proteome</keyword>
<dbReference type="RefSeq" id="WP_184490939.1">
    <property type="nucleotide sequence ID" value="NZ_AP023081.1"/>
</dbReference>
<reference evidence="4" key="1">
    <citation type="submission" date="2020-05" db="EMBL/GenBank/DDBJ databases">
        <title>Complete genome sequence of Pseudomonas sp. Sm006.</title>
        <authorList>
            <person name="Takeuchi K."/>
            <person name="Someya N."/>
        </authorList>
    </citation>
    <scope>NUCLEOTIDE SEQUENCE</scope>
    <source>
        <strain evidence="4">Sm006</strain>
    </source>
</reference>
<feature type="compositionally biased region" description="Low complexity" evidence="1">
    <location>
        <begin position="77"/>
        <end position="87"/>
    </location>
</feature>
<feature type="chain" id="PRO_5043571615" evidence="2">
    <location>
        <begin position="21"/>
        <end position="163"/>
    </location>
</feature>
<evidence type="ECO:0000259" key="3">
    <source>
        <dbReference type="Pfam" id="PF13511"/>
    </source>
</evidence>
<dbReference type="Pfam" id="PF13511">
    <property type="entry name" value="DUF4124"/>
    <property type="match status" value="1"/>
</dbReference>
<evidence type="ECO:0000313" key="5">
    <source>
        <dbReference type="EMBL" id="XBY63402.1"/>
    </source>
</evidence>
<feature type="region of interest" description="Disordered" evidence="1">
    <location>
        <begin position="37"/>
        <end position="112"/>
    </location>
</feature>
<evidence type="ECO:0000313" key="6">
    <source>
        <dbReference type="Proteomes" id="UP001064896"/>
    </source>
</evidence>
<organism evidence="5">
    <name type="scientific">Pseudomonas solani</name>
    <dbReference type="NCBI Taxonomy" id="2731552"/>
    <lineage>
        <taxon>Bacteria</taxon>
        <taxon>Pseudomonadati</taxon>
        <taxon>Pseudomonadota</taxon>
        <taxon>Gammaproteobacteria</taxon>
        <taxon>Pseudomonadales</taxon>
        <taxon>Pseudomonadaceae</taxon>
        <taxon>Pseudomonas</taxon>
    </lineage>
</organism>
<dbReference type="AlphaFoldDB" id="A0AAU7Y177"/>
<evidence type="ECO:0000313" key="4">
    <source>
        <dbReference type="EMBL" id="BCD84797.1"/>
    </source>
</evidence>
<name>A0AAU7Y177_9PSED</name>
<keyword evidence="2" id="KW-0732">Signal</keyword>
<gene>
    <name evidence="5" type="ORF">ABS648_26260</name>
    <name evidence="4" type="ORF">PSm6_12040</name>
</gene>
<protein>
    <submittedName>
        <fullName evidence="5">DUF4124 domain-containing protein</fullName>
    </submittedName>
</protein>